<evidence type="ECO:0000313" key="3">
    <source>
        <dbReference type="Proteomes" id="UP000272025"/>
    </source>
</evidence>
<dbReference type="GeneID" id="39580336"/>
<keyword evidence="1" id="KW-0472">Membrane</keyword>
<feature type="transmembrane region" description="Helical" evidence="1">
    <location>
        <begin position="296"/>
        <end position="314"/>
    </location>
</feature>
<name>A0A3N2PVB4_SODAK</name>
<accession>A0A3N2PVB4</accession>
<dbReference type="Proteomes" id="UP000272025">
    <property type="component" value="Unassembled WGS sequence"/>
</dbReference>
<sequence>MVTLDFNALLRTEDWIEELGSLLPLSALLDFLDASRVLHIYQLTGATAWWCWPITPAGFRMLLSRRATDETCLLDDFDASTTPVCLDGRYGDKYPLANPETLRLCLGAAKPHPVPNTHKNMLRRDVRPHTVDLVHVTRRPSHQDKPPLFFSNNLFAFFSRLAGWIVWGLLMAFSVVSASWLLLTFLLLVTATGCVVANLFPPGPRSLRVDHGSEYNRLVLSAQHMNATHWTIYYGESSVVNSLLNWPLRLESAPEPIAAERQESRAVWLRWLLRVLILGQWAMTVGAAALKDWNAYGISFWIFFCIFMNAWSFATEHSVGIWLRHAAVGLERYTVQVSSRRALLNLVLALNPDTFALDARTQKTEVSRFSPGAVLWMDDILKAGESRSAWEDASRLAMIGAMEANGTETGIGDDIGGTQKDKCMAAAEAALEGYSRMYWFDFIGEGIQVAQGLTGAAGLGGRLATKSPSSRQQ</sequence>
<dbReference type="EMBL" id="ML119055">
    <property type="protein sequence ID" value="ROT38430.1"/>
    <property type="molecule type" value="Genomic_DNA"/>
</dbReference>
<keyword evidence="1" id="KW-1133">Transmembrane helix</keyword>
<dbReference type="AlphaFoldDB" id="A0A3N2PVB4"/>
<evidence type="ECO:0000313" key="2">
    <source>
        <dbReference type="EMBL" id="ROT38430.1"/>
    </source>
</evidence>
<gene>
    <name evidence="2" type="ORF">SODALDRAFT_333004</name>
</gene>
<feature type="transmembrane region" description="Helical" evidence="1">
    <location>
        <begin position="271"/>
        <end position="290"/>
    </location>
</feature>
<dbReference type="OrthoDB" id="3527261at2759"/>
<dbReference type="RefSeq" id="XP_028466236.1">
    <property type="nucleotide sequence ID" value="XM_028611858.1"/>
</dbReference>
<proteinExistence type="predicted"/>
<keyword evidence="1" id="KW-0812">Transmembrane</keyword>
<keyword evidence="3" id="KW-1185">Reference proteome</keyword>
<organism evidence="2 3">
    <name type="scientific">Sodiomyces alkalinus (strain CBS 110278 / VKM F-3762 / F11)</name>
    <name type="common">Alkaliphilic filamentous fungus</name>
    <dbReference type="NCBI Taxonomy" id="1314773"/>
    <lineage>
        <taxon>Eukaryota</taxon>
        <taxon>Fungi</taxon>
        <taxon>Dikarya</taxon>
        <taxon>Ascomycota</taxon>
        <taxon>Pezizomycotina</taxon>
        <taxon>Sordariomycetes</taxon>
        <taxon>Hypocreomycetidae</taxon>
        <taxon>Glomerellales</taxon>
        <taxon>Plectosphaerellaceae</taxon>
        <taxon>Sodiomyces</taxon>
    </lineage>
</organism>
<dbReference type="STRING" id="1314773.A0A3N2PVB4"/>
<evidence type="ECO:0000256" key="1">
    <source>
        <dbReference type="SAM" id="Phobius"/>
    </source>
</evidence>
<protein>
    <submittedName>
        <fullName evidence="2">Uncharacterized protein</fullName>
    </submittedName>
</protein>
<reference evidence="2 3" key="1">
    <citation type="journal article" date="2018" name="Mol. Ecol.">
        <title>The obligate alkalophilic soda-lake fungus Sodiomyces alkalinus has shifted to a protein diet.</title>
        <authorList>
            <person name="Grum-Grzhimaylo A.A."/>
            <person name="Falkoski D.L."/>
            <person name="van den Heuvel J."/>
            <person name="Valero-Jimenez C.A."/>
            <person name="Min B."/>
            <person name="Choi I.G."/>
            <person name="Lipzen A."/>
            <person name="Daum C.G."/>
            <person name="Aanen D.K."/>
            <person name="Tsang A."/>
            <person name="Henrissat B."/>
            <person name="Bilanenko E.N."/>
            <person name="de Vries R.P."/>
            <person name="van Kan J.A.L."/>
            <person name="Grigoriev I.V."/>
            <person name="Debets A.J.M."/>
        </authorList>
    </citation>
    <scope>NUCLEOTIDE SEQUENCE [LARGE SCALE GENOMIC DNA]</scope>
    <source>
        <strain evidence="2 3">F11</strain>
    </source>
</reference>